<dbReference type="EMBL" id="SSTE01005668">
    <property type="protein sequence ID" value="KAA0060355.1"/>
    <property type="molecule type" value="Genomic_DNA"/>
</dbReference>
<dbReference type="SUPFAM" id="SSF56672">
    <property type="entry name" value="DNA/RNA polymerases"/>
    <property type="match status" value="1"/>
</dbReference>
<dbReference type="STRING" id="1194695.A0A5A7V3A7"/>
<dbReference type="SUPFAM" id="SSF50630">
    <property type="entry name" value="Acid proteases"/>
    <property type="match status" value="1"/>
</dbReference>
<name>A0A5A7V3A7_CUCMM</name>
<organism evidence="1 2">
    <name type="scientific">Cucumis melo var. makuwa</name>
    <name type="common">Oriental melon</name>
    <dbReference type="NCBI Taxonomy" id="1194695"/>
    <lineage>
        <taxon>Eukaryota</taxon>
        <taxon>Viridiplantae</taxon>
        <taxon>Streptophyta</taxon>
        <taxon>Embryophyta</taxon>
        <taxon>Tracheophyta</taxon>
        <taxon>Spermatophyta</taxon>
        <taxon>Magnoliopsida</taxon>
        <taxon>eudicotyledons</taxon>
        <taxon>Gunneridae</taxon>
        <taxon>Pentapetalae</taxon>
        <taxon>rosids</taxon>
        <taxon>fabids</taxon>
        <taxon>Cucurbitales</taxon>
        <taxon>Cucurbitaceae</taxon>
        <taxon>Benincaseae</taxon>
        <taxon>Cucumis</taxon>
    </lineage>
</organism>
<dbReference type="InterPro" id="IPR043502">
    <property type="entry name" value="DNA/RNA_pol_sf"/>
</dbReference>
<dbReference type="Gene3D" id="2.40.70.10">
    <property type="entry name" value="Acid Proteases"/>
    <property type="match status" value="1"/>
</dbReference>
<dbReference type="InterPro" id="IPR053134">
    <property type="entry name" value="RNA-dir_DNA_polymerase"/>
</dbReference>
<dbReference type="InterPro" id="IPR021109">
    <property type="entry name" value="Peptidase_aspartic_dom_sf"/>
</dbReference>
<dbReference type="CDD" id="cd00303">
    <property type="entry name" value="retropepsin_like"/>
    <property type="match status" value="1"/>
</dbReference>
<gene>
    <name evidence="1" type="ORF">E6C27_scaffold22G001480</name>
</gene>
<dbReference type="AlphaFoldDB" id="A0A5A7V3A7"/>
<comment type="caution">
    <text evidence="1">The sequence shown here is derived from an EMBL/GenBank/DDBJ whole genome shotgun (WGS) entry which is preliminary data.</text>
</comment>
<sequence length="250" mass="28875">MVDSGATPNFITEKEAKRLNLRLEKDTRRMKAMNYVALPIVRLVKQTMIRLGGWKGLVDFVVVKMDHFDVVLGMEFLLEHQLGYYQVRTTEGDEPKTTCVTRNEVFEFVVMPFGLINAPATFLVYSSTMEEYRDYVHKLANYYSRFVEGFSKQESSLTELQKQAMIEGSVLGIANVTKPFKVETDASDYAFYDVFLQNGHPITYECQKLNAVEKWKEPPSLQLYKGMETNNRYLPSVSRKDLKEDEEVGR</sequence>
<evidence type="ECO:0000313" key="1">
    <source>
        <dbReference type="EMBL" id="KAA0060355.1"/>
    </source>
</evidence>
<dbReference type="PANTHER" id="PTHR24559:SF436">
    <property type="entry name" value="RNA-DIRECTED DNA POLYMERASE HOMOLOG"/>
    <property type="match status" value="1"/>
</dbReference>
<dbReference type="Pfam" id="PF13975">
    <property type="entry name" value="gag-asp_proteas"/>
    <property type="match status" value="1"/>
</dbReference>
<dbReference type="Proteomes" id="UP000321393">
    <property type="component" value="Unassembled WGS sequence"/>
</dbReference>
<reference evidence="1 2" key="1">
    <citation type="submission" date="2019-08" db="EMBL/GenBank/DDBJ databases">
        <title>Draft genome sequences of two oriental melons (Cucumis melo L. var makuwa).</title>
        <authorList>
            <person name="Kwon S.-Y."/>
        </authorList>
    </citation>
    <scope>NUCLEOTIDE SEQUENCE [LARGE SCALE GENOMIC DNA]</scope>
    <source>
        <strain evidence="2">cv. SW 3</strain>
        <tissue evidence="1">Leaf</tissue>
    </source>
</reference>
<dbReference type="PANTHER" id="PTHR24559">
    <property type="entry name" value="TRANSPOSON TY3-I GAG-POL POLYPROTEIN"/>
    <property type="match status" value="1"/>
</dbReference>
<accession>A0A5A7V3A7</accession>
<protein>
    <submittedName>
        <fullName evidence="1">Retrotransposon protein, putative, unclassified</fullName>
    </submittedName>
</protein>
<dbReference type="OrthoDB" id="1939491at2759"/>
<proteinExistence type="predicted"/>
<evidence type="ECO:0000313" key="2">
    <source>
        <dbReference type="Proteomes" id="UP000321393"/>
    </source>
</evidence>